<dbReference type="SUPFAM" id="SSF47240">
    <property type="entry name" value="Ferritin-like"/>
    <property type="match status" value="1"/>
</dbReference>
<dbReference type="InterPro" id="IPR048574">
    <property type="entry name" value="RUBY_RBDX"/>
</dbReference>
<protein>
    <submittedName>
        <fullName evidence="5">Rubrerythrin</fullName>
    </submittedName>
</protein>
<evidence type="ECO:0000259" key="3">
    <source>
        <dbReference type="PROSITE" id="PS50903"/>
    </source>
</evidence>
<gene>
    <name evidence="5" type="ORF">PSDVSF_22910</name>
</gene>
<dbReference type="InterPro" id="IPR024934">
    <property type="entry name" value="Rubredoxin-like_dom"/>
</dbReference>
<keyword evidence="6" id="KW-1185">Reference proteome</keyword>
<dbReference type="Pfam" id="PF21349">
    <property type="entry name" value="RUBY_RBDX"/>
    <property type="match status" value="1"/>
</dbReference>
<dbReference type="InterPro" id="IPR009078">
    <property type="entry name" value="Ferritin-like_SF"/>
</dbReference>
<dbReference type="Pfam" id="PF02915">
    <property type="entry name" value="Rubrerythrin"/>
    <property type="match status" value="1"/>
</dbReference>
<keyword evidence="2" id="KW-0249">Electron transport</keyword>
<proteinExistence type="predicted"/>
<evidence type="ECO:0000313" key="6">
    <source>
        <dbReference type="Proteomes" id="UP001053296"/>
    </source>
</evidence>
<dbReference type="PROSITE" id="PS50903">
    <property type="entry name" value="RUBREDOXIN_LIKE"/>
    <property type="match status" value="1"/>
</dbReference>
<dbReference type="InterPro" id="IPR052753">
    <property type="entry name" value="Rbr2/Nigerythrin"/>
</dbReference>
<dbReference type="PANTHER" id="PTHR33746:SF4">
    <property type="entry name" value="RUBRERYTHRIN"/>
    <property type="match status" value="1"/>
</dbReference>
<evidence type="ECO:0000313" key="5">
    <source>
        <dbReference type="EMBL" id="BCS89049.1"/>
    </source>
</evidence>
<accession>A0ABM8I4R6</accession>
<dbReference type="Gene3D" id="1.20.1260.10">
    <property type="match status" value="1"/>
</dbReference>
<dbReference type="CDD" id="cd01041">
    <property type="entry name" value="Rubrerythrin"/>
    <property type="match status" value="1"/>
</dbReference>
<dbReference type="Gene3D" id="2.20.28.10">
    <property type="match status" value="1"/>
</dbReference>
<reference evidence="5" key="1">
    <citation type="journal article" date="2022" name="Arch. Microbiol.">
        <title>Pseudodesulfovibrio sediminis sp. nov., a mesophilic and neutrophilic sulfate-reducing bacterium isolated from sediment of a brackish lake.</title>
        <authorList>
            <person name="Takahashi A."/>
            <person name="Kojima H."/>
            <person name="Watanabe M."/>
            <person name="Fukui M."/>
        </authorList>
    </citation>
    <scope>NUCLEOTIDE SEQUENCE</scope>
    <source>
        <strain evidence="5">SF6</strain>
    </source>
</reference>
<feature type="domain" description="Ferritin-like diiron" evidence="4">
    <location>
        <begin position="1"/>
        <end position="128"/>
    </location>
</feature>
<dbReference type="RefSeq" id="WP_229591038.1">
    <property type="nucleotide sequence ID" value="NZ_AP024485.1"/>
</dbReference>
<dbReference type="PANTHER" id="PTHR33746">
    <property type="entry name" value="RUBRERYTHRIN"/>
    <property type="match status" value="1"/>
</dbReference>
<feature type="domain" description="Rubredoxin-like" evidence="3">
    <location>
        <begin position="131"/>
        <end position="164"/>
    </location>
</feature>
<dbReference type="InterPro" id="IPR009040">
    <property type="entry name" value="Ferritin-like_diiron"/>
</dbReference>
<dbReference type="InterPro" id="IPR012347">
    <property type="entry name" value="Ferritin-like"/>
</dbReference>
<sequence>MSKTTENLKAAFAGESQANRKYLAFAEKADKEGKPGVAKLFRAAAAAETIHAHAHLRLLKGVGSTEENLKEAIEGETYEFKSMYPEMMEDAKAEGENAILRYFGFANEAEKIHAELYTAALEADNDTFADADFYICSVCGHTQDGEPTDKCPICGAAAKAYTKVD</sequence>
<evidence type="ECO:0000256" key="2">
    <source>
        <dbReference type="ARBA" id="ARBA00022982"/>
    </source>
</evidence>
<keyword evidence="1" id="KW-0813">Transport</keyword>
<dbReference type="InterPro" id="IPR003251">
    <property type="entry name" value="Rr_diiron-bd_dom"/>
</dbReference>
<evidence type="ECO:0000259" key="4">
    <source>
        <dbReference type="PROSITE" id="PS50905"/>
    </source>
</evidence>
<name>A0ABM8I4R6_9BACT</name>
<dbReference type="PROSITE" id="PS50905">
    <property type="entry name" value="FERRITIN_LIKE"/>
    <property type="match status" value="1"/>
</dbReference>
<evidence type="ECO:0000256" key="1">
    <source>
        <dbReference type="ARBA" id="ARBA00022448"/>
    </source>
</evidence>
<dbReference type="EMBL" id="AP024485">
    <property type="protein sequence ID" value="BCS89049.1"/>
    <property type="molecule type" value="Genomic_DNA"/>
</dbReference>
<dbReference type="SUPFAM" id="SSF57802">
    <property type="entry name" value="Rubredoxin-like"/>
    <property type="match status" value="1"/>
</dbReference>
<dbReference type="Proteomes" id="UP001053296">
    <property type="component" value="Chromosome"/>
</dbReference>
<organism evidence="5 6">
    <name type="scientific">Pseudodesulfovibrio sediminis</name>
    <dbReference type="NCBI Taxonomy" id="2810563"/>
    <lineage>
        <taxon>Bacteria</taxon>
        <taxon>Pseudomonadati</taxon>
        <taxon>Thermodesulfobacteriota</taxon>
        <taxon>Desulfovibrionia</taxon>
        <taxon>Desulfovibrionales</taxon>
        <taxon>Desulfovibrionaceae</taxon>
    </lineage>
</organism>